<comment type="caution">
    <text evidence="2">The sequence shown here is derived from an EMBL/GenBank/DDBJ whole genome shotgun (WGS) entry which is preliminary data.</text>
</comment>
<proteinExistence type="predicted"/>
<name>A0A426XXB0_ENSVE</name>
<organism evidence="2 3">
    <name type="scientific">Ensete ventricosum</name>
    <name type="common">Abyssinian banana</name>
    <name type="synonym">Musa ensete</name>
    <dbReference type="NCBI Taxonomy" id="4639"/>
    <lineage>
        <taxon>Eukaryota</taxon>
        <taxon>Viridiplantae</taxon>
        <taxon>Streptophyta</taxon>
        <taxon>Embryophyta</taxon>
        <taxon>Tracheophyta</taxon>
        <taxon>Spermatophyta</taxon>
        <taxon>Magnoliopsida</taxon>
        <taxon>Liliopsida</taxon>
        <taxon>Zingiberales</taxon>
        <taxon>Musaceae</taxon>
        <taxon>Ensete</taxon>
    </lineage>
</organism>
<evidence type="ECO:0000313" key="2">
    <source>
        <dbReference type="EMBL" id="RRT44126.1"/>
    </source>
</evidence>
<dbReference type="AlphaFoldDB" id="A0A426XXB0"/>
<gene>
    <name evidence="2" type="ORF">B296_00028628</name>
</gene>
<dbReference type="EMBL" id="AMZH03016674">
    <property type="protein sequence ID" value="RRT44126.1"/>
    <property type="molecule type" value="Genomic_DNA"/>
</dbReference>
<sequence length="81" mass="8999">MANLPALFMSSLEEHSYLVLPGRGAEPLADTPHTTDPRSTLGSSQRWSTTSISEDVRLDNPQLHHDGSEILIRSHPVFYLT</sequence>
<protein>
    <submittedName>
        <fullName evidence="2">Uncharacterized protein</fullName>
    </submittedName>
</protein>
<feature type="compositionally biased region" description="Polar residues" evidence="1">
    <location>
        <begin position="32"/>
        <end position="48"/>
    </location>
</feature>
<evidence type="ECO:0000313" key="3">
    <source>
        <dbReference type="Proteomes" id="UP000287651"/>
    </source>
</evidence>
<dbReference type="Proteomes" id="UP000287651">
    <property type="component" value="Unassembled WGS sequence"/>
</dbReference>
<feature type="region of interest" description="Disordered" evidence="1">
    <location>
        <begin position="23"/>
        <end position="48"/>
    </location>
</feature>
<accession>A0A426XXB0</accession>
<reference evidence="2 3" key="1">
    <citation type="journal article" date="2014" name="Agronomy (Basel)">
        <title>A Draft Genome Sequence for Ensete ventricosum, the Drought-Tolerant Tree Against Hunger.</title>
        <authorList>
            <person name="Harrison J."/>
            <person name="Moore K.A."/>
            <person name="Paszkiewicz K."/>
            <person name="Jones T."/>
            <person name="Grant M."/>
            <person name="Ambacheew D."/>
            <person name="Muzemil S."/>
            <person name="Studholme D.J."/>
        </authorList>
    </citation>
    <scope>NUCLEOTIDE SEQUENCE [LARGE SCALE GENOMIC DNA]</scope>
</reference>
<evidence type="ECO:0000256" key="1">
    <source>
        <dbReference type="SAM" id="MobiDB-lite"/>
    </source>
</evidence>